<evidence type="ECO:0000256" key="5">
    <source>
        <dbReference type="ARBA" id="ARBA00023136"/>
    </source>
</evidence>
<dbReference type="GO" id="GO:0009847">
    <property type="term" value="P:spore germination"/>
    <property type="evidence" value="ECO:0007669"/>
    <property type="project" value="InterPro"/>
</dbReference>
<organism evidence="10 11">
    <name type="scientific">Brevibacillus nitrificans</name>
    <dbReference type="NCBI Taxonomy" id="651560"/>
    <lineage>
        <taxon>Bacteria</taxon>
        <taxon>Bacillati</taxon>
        <taxon>Bacillota</taxon>
        <taxon>Bacilli</taxon>
        <taxon>Bacillales</taxon>
        <taxon>Paenibacillaceae</taxon>
        <taxon>Brevibacillus</taxon>
    </lineage>
</organism>
<keyword evidence="11" id="KW-1185">Reference proteome</keyword>
<comment type="similarity">
    <text evidence="2">Belongs to the GerABKC lipoprotein family.</text>
</comment>
<sequence length="412" mass="46689">MKIQPWINQAKLIVVISLLVPFLAGCWDRLEIEERAVVLGISVDTAEPEAEKEEQEISHIRGKFPAPKKELIRVAAQIGLPGRIPLGPGEGGGQTDGGGQNTVWVIEVVGHSIDDALMNLQQQISGRLFFGHLRVIVVSEAVAKKGLENLSDYFRRNSEVRRMAWLVISKGRAAELMKAAPKLERVPTMYLMSTLDEAVRLGKFPSDYIGLFWSDSSKKGKEGFLPYMQLKKEQNVELLGMAYFQNDKMVGTTKPFEIAAYMGIKGLNPAGYRSFVRVGNTPYVVNLYATYRKSKIRVQIKNGLPHFLVQTFIEVNLEEKSNEKGLAITSALLEQIERQDEQGAVKFYEDLIKQTQAKNADIFGFGEYVRAMEPQYWNQKIKTKERWQEMYKDITVDIQVNIEIRRVGMKAR</sequence>
<protein>
    <submittedName>
        <fullName evidence="10">Ger(X)C family spore germination protein</fullName>
    </submittedName>
</protein>
<evidence type="ECO:0000256" key="6">
    <source>
        <dbReference type="ARBA" id="ARBA00023139"/>
    </source>
</evidence>
<dbReference type="PANTHER" id="PTHR35789">
    <property type="entry name" value="SPORE GERMINATION PROTEIN B3"/>
    <property type="match status" value="1"/>
</dbReference>
<accession>A0A3M8D4H6</accession>
<keyword evidence="7" id="KW-0449">Lipoprotein</keyword>
<dbReference type="InterPro" id="IPR057336">
    <property type="entry name" value="GerAC_N"/>
</dbReference>
<comment type="subcellular location">
    <subcellularLocation>
        <location evidence="1">Membrane</location>
        <topology evidence="1">Lipid-anchor</topology>
    </subcellularLocation>
</comment>
<feature type="domain" description="Spore germination GerAC-like C-terminal" evidence="8">
    <location>
        <begin position="240"/>
        <end position="408"/>
    </location>
</feature>
<evidence type="ECO:0000313" key="10">
    <source>
        <dbReference type="EMBL" id="RNB82609.1"/>
    </source>
</evidence>
<dbReference type="Gene3D" id="3.30.300.210">
    <property type="entry name" value="Nutrient germinant receptor protein C, domain 3"/>
    <property type="match status" value="1"/>
</dbReference>
<evidence type="ECO:0000256" key="7">
    <source>
        <dbReference type="ARBA" id="ARBA00023288"/>
    </source>
</evidence>
<dbReference type="GO" id="GO:0016020">
    <property type="term" value="C:membrane"/>
    <property type="evidence" value="ECO:0007669"/>
    <property type="project" value="UniProtKB-SubCell"/>
</dbReference>
<dbReference type="EMBL" id="RHHU01000012">
    <property type="protein sequence ID" value="RNB82609.1"/>
    <property type="molecule type" value="Genomic_DNA"/>
</dbReference>
<comment type="caution">
    <text evidence="10">The sequence shown here is derived from an EMBL/GenBank/DDBJ whole genome shotgun (WGS) entry which is preliminary data.</text>
</comment>
<evidence type="ECO:0000313" key="11">
    <source>
        <dbReference type="Proteomes" id="UP000269573"/>
    </source>
</evidence>
<evidence type="ECO:0000259" key="8">
    <source>
        <dbReference type="Pfam" id="PF05504"/>
    </source>
</evidence>
<keyword evidence="3" id="KW-0309">Germination</keyword>
<dbReference type="Proteomes" id="UP000269573">
    <property type="component" value="Unassembled WGS sequence"/>
</dbReference>
<evidence type="ECO:0000256" key="4">
    <source>
        <dbReference type="ARBA" id="ARBA00022729"/>
    </source>
</evidence>
<evidence type="ECO:0000256" key="1">
    <source>
        <dbReference type="ARBA" id="ARBA00004635"/>
    </source>
</evidence>
<dbReference type="InterPro" id="IPR046953">
    <property type="entry name" value="Spore_GerAC-like_C"/>
</dbReference>
<dbReference type="NCBIfam" id="TIGR02887">
    <property type="entry name" value="spore_ger_x_C"/>
    <property type="match status" value="1"/>
</dbReference>
<proteinExistence type="inferred from homology"/>
<keyword evidence="6" id="KW-0564">Palmitate</keyword>
<name>A0A3M8D4H6_9BACL</name>
<dbReference type="PROSITE" id="PS51257">
    <property type="entry name" value="PROKAR_LIPOPROTEIN"/>
    <property type="match status" value="1"/>
</dbReference>
<dbReference type="InterPro" id="IPR038501">
    <property type="entry name" value="Spore_GerAC_C_sf"/>
</dbReference>
<keyword evidence="4" id="KW-0732">Signal</keyword>
<feature type="domain" description="Spore germination protein N-terminal" evidence="9">
    <location>
        <begin position="28"/>
        <end position="229"/>
    </location>
</feature>
<reference evidence="10 11" key="1">
    <citation type="submission" date="2018-10" db="EMBL/GenBank/DDBJ databases">
        <title>Phylogenomics of Brevibacillus.</title>
        <authorList>
            <person name="Dunlap C."/>
        </authorList>
    </citation>
    <scope>NUCLEOTIDE SEQUENCE [LARGE SCALE GENOMIC DNA]</scope>
    <source>
        <strain evidence="10 11">JCM 15774</strain>
    </source>
</reference>
<dbReference type="AlphaFoldDB" id="A0A3M8D4H6"/>
<dbReference type="RefSeq" id="WP_122925390.1">
    <property type="nucleotide sequence ID" value="NZ_RHHU01000012.1"/>
</dbReference>
<dbReference type="PANTHER" id="PTHR35789:SF1">
    <property type="entry name" value="SPORE GERMINATION PROTEIN B3"/>
    <property type="match status" value="1"/>
</dbReference>
<evidence type="ECO:0000259" key="9">
    <source>
        <dbReference type="Pfam" id="PF25198"/>
    </source>
</evidence>
<dbReference type="Pfam" id="PF05504">
    <property type="entry name" value="Spore_GerAC"/>
    <property type="match status" value="1"/>
</dbReference>
<evidence type="ECO:0000256" key="2">
    <source>
        <dbReference type="ARBA" id="ARBA00007886"/>
    </source>
</evidence>
<dbReference type="InterPro" id="IPR008844">
    <property type="entry name" value="Spore_GerAC-like"/>
</dbReference>
<evidence type="ECO:0000256" key="3">
    <source>
        <dbReference type="ARBA" id="ARBA00022544"/>
    </source>
</evidence>
<keyword evidence="5" id="KW-0472">Membrane</keyword>
<dbReference type="Pfam" id="PF25198">
    <property type="entry name" value="Spore_GerAC_N"/>
    <property type="match status" value="1"/>
</dbReference>
<gene>
    <name evidence="10" type="ORF">EDM59_20910</name>
</gene>